<name>A0A345DDW1_9BURK</name>
<dbReference type="Proteomes" id="UP000252182">
    <property type="component" value="Chromosome"/>
</dbReference>
<organism evidence="2 3">
    <name type="scientific">Ephemeroptericola cinctiostellae</name>
    <dbReference type="NCBI Taxonomy" id="2268024"/>
    <lineage>
        <taxon>Bacteria</taxon>
        <taxon>Pseudomonadati</taxon>
        <taxon>Pseudomonadota</taxon>
        <taxon>Betaproteobacteria</taxon>
        <taxon>Burkholderiales</taxon>
        <taxon>Burkholderiaceae</taxon>
        <taxon>Ephemeroptericola</taxon>
    </lineage>
</organism>
<evidence type="ECO:0000313" key="2">
    <source>
        <dbReference type="EMBL" id="AXF86549.1"/>
    </source>
</evidence>
<feature type="region of interest" description="Disordered" evidence="1">
    <location>
        <begin position="47"/>
        <end position="66"/>
    </location>
</feature>
<dbReference type="KEGG" id="hyf:DTO96_102304"/>
<evidence type="ECO:0000313" key="3">
    <source>
        <dbReference type="Proteomes" id="UP000252182"/>
    </source>
</evidence>
<dbReference type="EMBL" id="CP031124">
    <property type="protein sequence ID" value="AXF86549.1"/>
    <property type="molecule type" value="Genomic_DNA"/>
</dbReference>
<evidence type="ECO:0000256" key="1">
    <source>
        <dbReference type="SAM" id="MobiDB-lite"/>
    </source>
</evidence>
<proteinExistence type="predicted"/>
<reference evidence="3" key="1">
    <citation type="submission" date="2018-07" db="EMBL/GenBank/DDBJ databases">
        <authorList>
            <person name="Kim H."/>
        </authorList>
    </citation>
    <scope>NUCLEOTIDE SEQUENCE [LARGE SCALE GENOMIC DNA]</scope>
    <source>
        <strain evidence="3">F02</strain>
    </source>
</reference>
<accession>A0A345DDW1</accession>
<sequence>MMLKRLILPVQYIQLFQSGKPPIVGQSPSTTRPFGFTCCAIAQDSDGLGGRLPDQSVRPENVSVAV</sequence>
<keyword evidence="3" id="KW-1185">Reference proteome</keyword>
<dbReference type="AlphaFoldDB" id="A0A345DDW1"/>
<protein>
    <submittedName>
        <fullName evidence="2">Uncharacterized protein</fullName>
    </submittedName>
</protein>
<gene>
    <name evidence="2" type="ORF">DTO96_102304</name>
</gene>